<gene>
    <name evidence="2" type="ORF">CC80DRAFT_504181</name>
</gene>
<evidence type="ECO:0000256" key="1">
    <source>
        <dbReference type="SAM" id="MobiDB-lite"/>
    </source>
</evidence>
<dbReference type="OrthoDB" id="10642883at2759"/>
<sequence>MSPKRKNPPAGSGRNTGLNKKQRLVKLPYHKTLASSWVRLYHGLMLVYARPRKQVQMLPRSGIWVAYKTWVEQLQGLEPSNSDVEGVDSVVEMTFEEFEAFCHQFAPKTLGLVNQHVVYKDDEDDIDRKDWEPIVTAKMLQDYMGLESSGDVDPGNSGELYDFLLNNLNPEVDSDAHPQFAKVMDQWSLKMPTDYGDTDRIKSTAVLPPLGYDNNLRDLLDDEFRSKATRNYTPADKSAIEDNIRWAKKGNALIENEYYRRIPVEMTQKQKHTTAKRPRRTKTQNTNEVEDEELVPAIDPAGNGRTRGDKARLQLQGIRVEQVAERVGSDLDLSDRSE</sequence>
<reference evidence="2" key="1">
    <citation type="journal article" date="2020" name="Stud. Mycol.">
        <title>101 Dothideomycetes genomes: a test case for predicting lifestyles and emergence of pathogens.</title>
        <authorList>
            <person name="Haridas S."/>
            <person name="Albert R."/>
            <person name="Binder M."/>
            <person name="Bloem J."/>
            <person name="Labutti K."/>
            <person name="Salamov A."/>
            <person name="Andreopoulos B."/>
            <person name="Baker S."/>
            <person name="Barry K."/>
            <person name="Bills G."/>
            <person name="Bluhm B."/>
            <person name="Cannon C."/>
            <person name="Castanera R."/>
            <person name="Culley D."/>
            <person name="Daum C."/>
            <person name="Ezra D."/>
            <person name="Gonzalez J."/>
            <person name="Henrissat B."/>
            <person name="Kuo A."/>
            <person name="Liang C."/>
            <person name="Lipzen A."/>
            <person name="Lutzoni F."/>
            <person name="Magnuson J."/>
            <person name="Mondo S."/>
            <person name="Nolan M."/>
            <person name="Ohm R."/>
            <person name="Pangilinan J."/>
            <person name="Park H.-J."/>
            <person name="Ramirez L."/>
            <person name="Alfaro M."/>
            <person name="Sun H."/>
            <person name="Tritt A."/>
            <person name="Yoshinaga Y."/>
            <person name="Zwiers L.-H."/>
            <person name="Turgeon B."/>
            <person name="Goodwin S."/>
            <person name="Spatafora J."/>
            <person name="Crous P."/>
            <person name="Grigoriev I."/>
        </authorList>
    </citation>
    <scope>NUCLEOTIDE SEQUENCE</scope>
    <source>
        <strain evidence="2">CBS 675.92</strain>
    </source>
</reference>
<feature type="compositionally biased region" description="Basic residues" evidence="1">
    <location>
        <begin position="269"/>
        <end position="282"/>
    </location>
</feature>
<dbReference type="Proteomes" id="UP000800035">
    <property type="component" value="Unassembled WGS sequence"/>
</dbReference>
<protein>
    <submittedName>
        <fullName evidence="2">Uncharacterized protein</fullName>
    </submittedName>
</protein>
<keyword evidence="3" id="KW-1185">Reference proteome</keyword>
<dbReference type="AlphaFoldDB" id="A0A6A5TWS5"/>
<name>A0A6A5TWS5_9PLEO</name>
<dbReference type="EMBL" id="ML976990">
    <property type="protein sequence ID" value="KAF1957095.1"/>
    <property type="molecule type" value="Genomic_DNA"/>
</dbReference>
<evidence type="ECO:0000313" key="3">
    <source>
        <dbReference type="Proteomes" id="UP000800035"/>
    </source>
</evidence>
<feature type="region of interest" description="Disordered" evidence="1">
    <location>
        <begin position="1"/>
        <end position="21"/>
    </location>
</feature>
<accession>A0A6A5TWS5</accession>
<organism evidence="2 3">
    <name type="scientific">Byssothecium circinans</name>
    <dbReference type="NCBI Taxonomy" id="147558"/>
    <lineage>
        <taxon>Eukaryota</taxon>
        <taxon>Fungi</taxon>
        <taxon>Dikarya</taxon>
        <taxon>Ascomycota</taxon>
        <taxon>Pezizomycotina</taxon>
        <taxon>Dothideomycetes</taxon>
        <taxon>Pleosporomycetidae</taxon>
        <taxon>Pleosporales</taxon>
        <taxon>Massarineae</taxon>
        <taxon>Massarinaceae</taxon>
        <taxon>Byssothecium</taxon>
    </lineage>
</organism>
<proteinExistence type="predicted"/>
<feature type="region of interest" description="Disordered" evidence="1">
    <location>
        <begin position="268"/>
        <end position="291"/>
    </location>
</feature>
<evidence type="ECO:0000313" key="2">
    <source>
        <dbReference type="EMBL" id="KAF1957095.1"/>
    </source>
</evidence>